<evidence type="ECO:0000313" key="2">
    <source>
        <dbReference type="WBParaSite" id="nRc.2.0.1.t18132-RA"/>
    </source>
</evidence>
<dbReference type="WBParaSite" id="nRc.2.0.1.t18132-RA">
    <property type="protein sequence ID" value="nRc.2.0.1.t18132-RA"/>
    <property type="gene ID" value="nRc.2.0.1.g18132"/>
</dbReference>
<protein>
    <submittedName>
        <fullName evidence="2">Uncharacterized protein</fullName>
    </submittedName>
</protein>
<accession>A0A915IWC8</accession>
<keyword evidence="1" id="KW-1185">Reference proteome</keyword>
<reference evidence="2" key="1">
    <citation type="submission" date="2022-11" db="UniProtKB">
        <authorList>
            <consortium name="WormBaseParasite"/>
        </authorList>
    </citation>
    <scope>IDENTIFICATION</scope>
</reference>
<evidence type="ECO:0000313" key="1">
    <source>
        <dbReference type="Proteomes" id="UP000887565"/>
    </source>
</evidence>
<name>A0A915IWC8_ROMCU</name>
<dbReference type="AlphaFoldDB" id="A0A915IWC8"/>
<proteinExistence type="predicted"/>
<sequence>MTAYRPIGPPTDQLAKRLQPPTNQSAIIKCLELQANQIYDLIKGKPGSACFRSLLDFCAGPSLGIKKDGCSGTSWNFSLARPRI</sequence>
<dbReference type="Proteomes" id="UP000887565">
    <property type="component" value="Unplaced"/>
</dbReference>
<organism evidence="1 2">
    <name type="scientific">Romanomermis culicivorax</name>
    <name type="common">Nematode worm</name>
    <dbReference type="NCBI Taxonomy" id="13658"/>
    <lineage>
        <taxon>Eukaryota</taxon>
        <taxon>Metazoa</taxon>
        <taxon>Ecdysozoa</taxon>
        <taxon>Nematoda</taxon>
        <taxon>Enoplea</taxon>
        <taxon>Dorylaimia</taxon>
        <taxon>Mermithida</taxon>
        <taxon>Mermithoidea</taxon>
        <taxon>Mermithidae</taxon>
        <taxon>Romanomermis</taxon>
    </lineage>
</organism>